<evidence type="ECO:0000256" key="4">
    <source>
        <dbReference type="ARBA" id="ARBA00022741"/>
    </source>
</evidence>
<comment type="catalytic activity">
    <reaction evidence="6 7">
        <text>cytidine(34) in tRNA(Ile2) + L-lysine + ATP = lysidine(34) in tRNA(Ile2) + AMP + diphosphate + H(+)</text>
        <dbReference type="Rhea" id="RHEA:43744"/>
        <dbReference type="Rhea" id="RHEA-COMP:10625"/>
        <dbReference type="Rhea" id="RHEA-COMP:10670"/>
        <dbReference type="ChEBI" id="CHEBI:15378"/>
        <dbReference type="ChEBI" id="CHEBI:30616"/>
        <dbReference type="ChEBI" id="CHEBI:32551"/>
        <dbReference type="ChEBI" id="CHEBI:33019"/>
        <dbReference type="ChEBI" id="CHEBI:82748"/>
        <dbReference type="ChEBI" id="CHEBI:83665"/>
        <dbReference type="ChEBI" id="CHEBI:456215"/>
        <dbReference type="EC" id="6.3.4.19"/>
    </reaction>
</comment>
<sequence>MGGHLPAALAAARNAIRSAVPRGASVLVACSGGADSLALATSAAFLARKGYLDAGAVIVDHGLQEQSAATAARAAAQCRTLGLDPVIIERAGECSGTEAEARFERYLAFERALEATGAGHVLLGHTLDDQAEQVLLGLARGSGTRSLAGMPAVRGPYVRPLLGLRRADTEAICHHESLEYWQDPTNAERLALRNRIRLDLLPAMDAMLGPGLASALARTADLAGTDADYLDGLAAAELAKLAVQTGPDALELELPALRAVPEALLGRVLRMAVASLGAGAPGFERLLALRLLVAGSDSAGPIQLAGHVTATRLGAARGRKITVLHLGRTPIKTPSGEN</sequence>
<dbReference type="SUPFAM" id="SSF52402">
    <property type="entry name" value="Adenine nucleotide alpha hydrolases-like"/>
    <property type="match status" value="1"/>
</dbReference>
<dbReference type="InterPro" id="IPR011063">
    <property type="entry name" value="TilS/TtcA_N"/>
</dbReference>
<evidence type="ECO:0000256" key="6">
    <source>
        <dbReference type="ARBA" id="ARBA00048539"/>
    </source>
</evidence>
<evidence type="ECO:0000259" key="9">
    <source>
        <dbReference type="Pfam" id="PF09179"/>
    </source>
</evidence>
<dbReference type="EC" id="6.3.4.19" evidence="7"/>
<dbReference type="GO" id="GO:0006400">
    <property type="term" value="P:tRNA modification"/>
    <property type="evidence" value="ECO:0007669"/>
    <property type="project" value="UniProtKB-UniRule"/>
</dbReference>
<evidence type="ECO:0000256" key="3">
    <source>
        <dbReference type="ARBA" id="ARBA00022694"/>
    </source>
</evidence>
<keyword evidence="1 7" id="KW-0963">Cytoplasm</keyword>
<feature type="domain" description="tRNA(Ile)-lysidine synthase substrate-binding" evidence="9">
    <location>
        <begin position="252"/>
        <end position="308"/>
    </location>
</feature>
<protein>
    <recommendedName>
        <fullName evidence="7">tRNA(Ile)-lysidine synthase</fullName>
        <ecNumber evidence="7">6.3.4.19</ecNumber>
    </recommendedName>
    <alternativeName>
        <fullName evidence="7">tRNA(Ile)-2-lysyl-cytidine synthase</fullName>
    </alternativeName>
    <alternativeName>
        <fullName evidence="7">tRNA(Ile)-lysidine synthetase</fullName>
    </alternativeName>
</protein>
<dbReference type="InterPro" id="IPR015262">
    <property type="entry name" value="tRNA_Ile_lys_synt_subst-bd"/>
</dbReference>
<evidence type="ECO:0000313" key="11">
    <source>
        <dbReference type="Proteomes" id="UP000523000"/>
    </source>
</evidence>
<organism evidence="10 11">
    <name type="scientific">Paeniglutamicibacter cryotolerans</name>
    <dbReference type="NCBI Taxonomy" id="670079"/>
    <lineage>
        <taxon>Bacteria</taxon>
        <taxon>Bacillati</taxon>
        <taxon>Actinomycetota</taxon>
        <taxon>Actinomycetes</taxon>
        <taxon>Micrococcales</taxon>
        <taxon>Micrococcaceae</taxon>
        <taxon>Paeniglutamicibacter</taxon>
    </lineage>
</organism>
<dbReference type="InterPro" id="IPR014729">
    <property type="entry name" value="Rossmann-like_a/b/a_fold"/>
</dbReference>
<dbReference type="Proteomes" id="UP000523000">
    <property type="component" value="Unassembled WGS sequence"/>
</dbReference>
<name>A0A839QH02_9MICC</name>
<evidence type="ECO:0000256" key="2">
    <source>
        <dbReference type="ARBA" id="ARBA00022598"/>
    </source>
</evidence>
<gene>
    <name evidence="7" type="primary">tilS</name>
    <name evidence="10" type="ORF">E9229_001198</name>
</gene>
<dbReference type="NCBIfam" id="TIGR02432">
    <property type="entry name" value="lysidine_TilS_N"/>
    <property type="match status" value="1"/>
</dbReference>
<comment type="subcellular location">
    <subcellularLocation>
        <location evidence="7">Cytoplasm</location>
    </subcellularLocation>
</comment>
<dbReference type="RefSeq" id="WP_183510323.1">
    <property type="nucleotide sequence ID" value="NZ_BAABGK010000020.1"/>
</dbReference>
<dbReference type="InterPro" id="IPR012094">
    <property type="entry name" value="tRNA_Ile_lys_synt"/>
</dbReference>
<comment type="function">
    <text evidence="7">Ligates lysine onto the cytidine present at position 34 of the AUA codon-specific tRNA(Ile) that contains the anticodon CAU, in an ATP-dependent manner. Cytidine is converted to lysidine, thus changing the amino acid specificity of the tRNA from methionine to isoleucine.</text>
</comment>
<dbReference type="PANTHER" id="PTHR43033:SF1">
    <property type="entry name" value="TRNA(ILE)-LYSIDINE SYNTHASE-RELATED"/>
    <property type="match status" value="1"/>
</dbReference>
<dbReference type="PANTHER" id="PTHR43033">
    <property type="entry name" value="TRNA(ILE)-LYSIDINE SYNTHASE-RELATED"/>
    <property type="match status" value="1"/>
</dbReference>
<keyword evidence="11" id="KW-1185">Reference proteome</keyword>
<keyword evidence="2 7" id="KW-0436">Ligase</keyword>
<dbReference type="GO" id="GO:0032267">
    <property type="term" value="F:tRNA(Ile)-lysidine synthase activity"/>
    <property type="evidence" value="ECO:0007669"/>
    <property type="project" value="UniProtKB-EC"/>
</dbReference>
<proteinExistence type="inferred from homology"/>
<feature type="domain" description="tRNA(Ile)-lysidine/2-thiocytidine synthase N-terminal" evidence="8">
    <location>
        <begin position="26"/>
        <end position="197"/>
    </location>
</feature>
<dbReference type="AlphaFoldDB" id="A0A839QH02"/>
<evidence type="ECO:0000313" key="10">
    <source>
        <dbReference type="EMBL" id="MBB2995007.1"/>
    </source>
</evidence>
<evidence type="ECO:0000259" key="8">
    <source>
        <dbReference type="Pfam" id="PF01171"/>
    </source>
</evidence>
<comment type="similarity">
    <text evidence="7">Belongs to the tRNA(Ile)-lysidine synthase family.</text>
</comment>
<dbReference type="Gene3D" id="1.20.59.20">
    <property type="match status" value="1"/>
</dbReference>
<dbReference type="HAMAP" id="MF_01161">
    <property type="entry name" value="tRNA_Ile_lys_synt"/>
    <property type="match status" value="1"/>
</dbReference>
<dbReference type="SUPFAM" id="SSF82829">
    <property type="entry name" value="MesJ substrate recognition domain-like"/>
    <property type="match status" value="1"/>
</dbReference>
<evidence type="ECO:0000256" key="1">
    <source>
        <dbReference type="ARBA" id="ARBA00022490"/>
    </source>
</evidence>
<dbReference type="GO" id="GO:0005737">
    <property type="term" value="C:cytoplasm"/>
    <property type="evidence" value="ECO:0007669"/>
    <property type="project" value="UniProtKB-SubCell"/>
</dbReference>
<dbReference type="Gene3D" id="3.40.50.620">
    <property type="entry name" value="HUPs"/>
    <property type="match status" value="1"/>
</dbReference>
<dbReference type="InterPro" id="IPR012795">
    <property type="entry name" value="tRNA_Ile_lys_synt_N"/>
</dbReference>
<keyword evidence="3 7" id="KW-0819">tRNA processing</keyword>
<dbReference type="CDD" id="cd01992">
    <property type="entry name" value="TilS_N"/>
    <property type="match status" value="1"/>
</dbReference>
<dbReference type="EMBL" id="JACHVS010000001">
    <property type="protein sequence ID" value="MBB2995007.1"/>
    <property type="molecule type" value="Genomic_DNA"/>
</dbReference>
<keyword evidence="4 7" id="KW-0547">Nucleotide-binding</keyword>
<comment type="domain">
    <text evidence="7">The N-terminal region contains the highly conserved SGGXDS motif, predicted to be a P-loop motif involved in ATP binding.</text>
</comment>
<dbReference type="Pfam" id="PF01171">
    <property type="entry name" value="ATP_bind_3"/>
    <property type="match status" value="1"/>
</dbReference>
<feature type="binding site" evidence="7">
    <location>
        <begin position="31"/>
        <end position="36"/>
    </location>
    <ligand>
        <name>ATP</name>
        <dbReference type="ChEBI" id="CHEBI:30616"/>
    </ligand>
</feature>
<dbReference type="Pfam" id="PF09179">
    <property type="entry name" value="TilS"/>
    <property type="match status" value="1"/>
</dbReference>
<keyword evidence="5 7" id="KW-0067">ATP-binding</keyword>
<reference evidence="10 11" key="1">
    <citation type="submission" date="2020-08" db="EMBL/GenBank/DDBJ databases">
        <title>Sequencing the genomes of 1000 actinobacteria strains.</title>
        <authorList>
            <person name="Klenk H.-P."/>
        </authorList>
    </citation>
    <scope>NUCLEOTIDE SEQUENCE [LARGE SCALE GENOMIC DNA]</scope>
    <source>
        <strain evidence="10 11">DSM 22826</strain>
    </source>
</reference>
<comment type="caution">
    <text evidence="10">The sequence shown here is derived from an EMBL/GenBank/DDBJ whole genome shotgun (WGS) entry which is preliminary data.</text>
</comment>
<dbReference type="GO" id="GO:0005524">
    <property type="term" value="F:ATP binding"/>
    <property type="evidence" value="ECO:0007669"/>
    <property type="project" value="UniProtKB-UniRule"/>
</dbReference>
<evidence type="ECO:0000256" key="5">
    <source>
        <dbReference type="ARBA" id="ARBA00022840"/>
    </source>
</evidence>
<evidence type="ECO:0000256" key="7">
    <source>
        <dbReference type="HAMAP-Rule" id="MF_01161"/>
    </source>
</evidence>
<accession>A0A839QH02</accession>